<evidence type="ECO:0000256" key="1">
    <source>
        <dbReference type="ARBA" id="ARBA00001973"/>
    </source>
</evidence>
<protein>
    <recommendedName>
        <fullName evidence="6">AA9 family lytic polysaccharide monooxygenase</fullName>
        <ecNumber evidence="6">1.14.99.56</ecNumber>
    </recommendedName>
    <alternativeName>
        <fullName evidence="6">Endo-beta-1,4-glucanase</fullName>
    </alternativeName>
    <alternativeName>
        <fullName evidence="6">Glycosyl hydrolase 61 family protein</fullName>
    </alternativeName>
</protein>
<dbReference type="PANTHER" id="PTHR33353">
    <property type="entry name" value="PUTATIVE (AFU_ORTHOLOGUE AFUA_1G12560)-RELATED"/>
    <property type="match status" value="1"/>
</dbReference>
<evidence type="ECO:0000256" key="4">
    <source>
        <dbReference type="ARBA" id="ARBA00023157"/>
    </source>
</evidence>
<dbReference type="CDD" id="cd21175">
    <property type="entry name" value="LPMO_AA9"/>
    <property type="match status" value="1"/>
</dbReference>
<reference evidence="9 10" key="1">
    <citation type="submission" date="2016-04" db="EMBL/GenBank/DDBJ databases">
        <title>A degradative enzymes factory behind the ericoid mycorrhizal symbiosis.</title>
        <authorList>
            <consortium name="DOE Joint Genome Institute"/>
            <person name="Martino E."/>
            <person name="Morin E."/>
            <person name="Grelet G."/>
            <person name="Kuo A."/>
            <person name="Kohler A."/>
            <person name="Daghino S."/>
            <person name="Barry K."/>
            <person name="Choi C."/>
            <person name="Cichocki N."/>
            <person name="Clum A."/>
            <person name="Copeland A."/>
            <person name="Hainaut M."/>
            <person name="Haridas S."/>
            <person name="Labutti K."/>
            <person name="Lindquist E."/>
            <person name="Lipzen A."/>
            <person name="Khouja H.-R."/>
            <person name="Murat C."/>
            <person name="Ohm R."/>
            <person name="Olson A."/>
            <person name="Spatafora J."/>
            <person name="Veneault-Fourrey C."/>
            <person name="Henrissat B."/>
            <person name="Grigoriev I."/>
            <person name="Martin F."/>
            <person name="Perotto S."/>
        </authorList>
    </citation>
    <scope>NUCLEOTIDE SEQUENCE [LARGE SCALE GENOMIC DNA]</scope>
    <source>
        <strain evidence="9 10">F</strain>
    </source>
</reference>
<dbReference type="Proteomes" id="UP000235786">
    <property type="component" value="Unassembled WGS sequence"/>
</dbReference>
<comment type="subcellular location">
    <subcellularLocation>
        <location evidence="2 6">Secreted</location>
    </subcellularLocation>
</comment>
<name>A0A2J6S7E8_HYAVF</name>
<keyword evidence="9" id="KW-0378">Hydrolase</keyword>
<evidence type="ECO:0000256" key="3">
    <source>
        <dbReference type="ARBA" id="ARBA00022525"/>
    </source>
</evidence>
<evidence type="ECO:0000256" key="6">
    <source>
        <dbReference type="RuleBase" id="RU368122"/>
    </source>
</evidence>
<dbReference type="OrthoDB" id="6038816at2759"/>
<dbReference type="AlphaFoldDB" id="A0A2J6S7E8"/>
<dbReference type="Pfam" id="PF03443">
    <property type="entry name" value="AA9"/>
    <property type="match status" value="1"/>
</dbReference>
<comment type="catalytic activity">
    <reaction evidence="6">
        <text>[(1-&gt;4)-beta-D-glucosyl]n+m + reduced acceptor + O2 = 4-dehydro-beta-D-glucosyl-[(1-&gt;4)-beta-D-glucosyl]n-1 + [(1-&gt;4)-beta-D-glucosyl]m + acceptor + H2O.</text>
        <dbReference type="EC" id="1.14.99.56"/>
    </reaction>
</comment>
<keyword evidence="6" id="KW-0119">Carbohydrate metabolism</keyword>
<accession>A0A2J6S7E8</accession>
<sequence length="221" mass="23309">MKCIATCAVMLGVASQVSSHYIFNSITTGGVANPTFTYIRKVYTNSPVLKLDSTDLRCNVGNTVAGNTTTGSVKAGSSVTFGTDTPVYHDGPVSVYMAKAPTTAEAFDGSGDVWFKILDIGPKFPGGTWDLRAKYTFNIPSCIPNGEYLLRIQSLAIHNPGSTPQWYISCAQLAVTGGGTKDLGPKVAIPGAFKATDPGYTVNIYNNFNSYIVPGPAVATC</sequence>
<keyword evidence="3 6" id="KW-0964">Secreted</keyword>
<gene>
    <name evidence="9" type="ORF">L207DRAFT_613360</name>
</gene>
<comment type="function">
    <text evidence="6">Lytic polysaccharide monooxygenase (LMPO) that depolymerizes crystalline and amorphous polysaccharides via the oxidation of scissile alpha- or beta-(1-4)-glycosidic bonds, yielding C1 and/or C4 oxidation products. Catalysis by LPMOs requires the reduction of the active-site copper from Cu(II) to Cu(I) by a reducing agent and H(2)O(2) or O(2) as a cosubstrate.</text>
</comment>
<evidence type="ECO:0000313" key="9">
    <source>
        <dbReference type="EMBL" id="PMD46689.1"/>
    </source>
</evidence>
<dbReference type="Gene3D" id="2.70.50.70">
    <property type="match status" value="1"/>
</dbReference>
<proteinExistence type="predicted"/>
<dbReference type="EMBL" id="KZ613939">
    <property type="protein sequence ID" value="PMD46689.1"/>
    <property type="molecule type" value="Genomic_DNA"/>
</dbReference>
<keyword evidence="4 6" id="KW-1015">Disulfide bond</keyword>
<dbReference type="InterPro" id="IPR005103">
    <property type="entry name" value="AA9_LPMO"/>
</dbReference>
<feature type="signal peptide" evidence="7">
    <location>
        <begin position="1"/>
        <end position="19"/>
    </location>
</feature>
<dbReference type="EC" id="1.14.99.56" evidence="6"/>
<evidence type="ECO:0000256" key="2">
    <source>
        <dbReference type="ARBA" id="ARBA00004613"/>
    </source>
</evidence>
<keyword evidence="10" id="KW-1185">Reference proteome</keyword>
<dbReference type="GO" id="GO:0005576">
    <property type="term" value="C:extracellular region"/>
    <property type="evidence" value="ECO:0007669"/>
    <property type="project" value="UniProtKB-SubCell"/>
</dbReference>
<keyword evidence="7" id="KW-0732">Signal</keyword>
<evidence type="ECO:0000256" key="7">
    <source>
        <dbReference type="SAM" id="SignalP"/>
    </source>
</evidence>
<evidence type="ECO:0000259" key="8">
    <source>
        <dbReference type="Pfam" id="PF03443"/>
    </source>
</evidence>
<keyword evidence="5" id="KW-0325">Glycoprotein</keyword>
<dbReference type="GO" id="GO:0030245">
    <property type="term" value="P:cellulose catabolic process"/>
    <property type="evidence" value="ECO:0007669"/>
    <property type="project" value="UniProtKB-UniRule"/>
</dbReference>
<feature type="chain" id="PRO_5014372635" description="AA9 family lytic polysaccharide monooxygenase" evidence="7">
    <location>
        <begin position="20"/>
        <end position="221"/>
    </location>
</feature>
<keyword evidence="6" id="KW-0624">Polysaccharide degradation</keyword>
<comment type="cofactor">
    <cofactor evidence="1">
        <name>Cu(2+)</name>
        <dbReference type="ChEBI" id="CHEBI:29036"/>
    </cofactor>
</comment>
<dbReference type="GO" id="GO:0008810">
    <property type="term" value="F:cellulase activity"/>
    <property type="evidence" value="ECO:0007669"/>
    <property type="project" value="UniProtKB-UniRule"/>
</dbReference>
<evidence type="ECO:0000313" key="10">
    <source>
        <dbReference type="Proteomes" id="UP000235786"/>
    </source>
</evidence>
<organism evidence="9 10">
    <name type="scientific">Hyaloscypha variabilis (strain UAMH 11265 / GT02V1 / F)</name>
    <name type="common">Meliniomyces variabilis</name>
    <dbReference type="NCBI Taxonomy" id="1149755"/>
    <lineage>
        <taxon>Eukaryota</taxon>
        <taxon>Fungi</taxon>
        <taxon>Dikarya</taxon>
        <taxon>Ascomycota</taxon>
        <taxon>Pezizomycotina</taxon>
        <taxon>Leotiomycetes</taxon>
        <taxon>Helotiales</taxon>
        <taxon>Hyaloscyphaceae</taxon>
        <taxon>Hyaloscypha</taxon>
        <taxon>Hyaloscypha variabilis</taxon>
    </lineage>
</organism>
<evidence type="ECO:0000256" key="5">
    <source>
        <dbReference type="ARBA" id="ARBA00023180"/>
    </source>
</evidence>
<dbReference type="GO" id="GO:0030248">
    <property type="term" value="F:cellulose binding"/>
    <property type="evidence" value="ECO:0007669"/>
    <property type="project" value="UniProtKB-UniRule"/>
</dbReference>
<dbReference type="InterPro" id="IPR049892">
    <property type="entry name" value="AA9"/>
</dbReference>
<dbReference type="STRING" id="1149755.A0A2J6S7E8"/>
<dbReference type="PANTHER" id="PTHR33353:SF11">
    <property type="entry name" value="GLYCOSYLHYDROLASE FAMILY 61-7 PROTEIN"/>
    <property type="match status" value="1"/>
</dbReference>
<feature type="domain" description="Auxiliary Activity family 9 catalytic" evidence="8">
    <location>
        <begin position="20"/>
        <end position="209"/>
    </location>
</feature>
<comment type="domain">
    <text evidence="6">Has a modular structure: an endo-beta-1,4-glucanase catalytic module at the N-terminus, a linker rich in serines and threonines, and a C-terminal carbohydrate-binding module (CBM).</text>
</comment>
<keyword evidence="6" id="KW-0136">Cellulose degradation</keyword>